<evidence type="ECO:0000313" key="2">
    <source>
        <dbReference type="EMBL" id="QCF25936.1"/>
    </source>
</evidence>
<dbReference type="KEGG" id="hmi:soil367_08395"/>
<dbReference type="PANTHER" id="PTHR44757:SF2">
    <property type="entry name" value="BIOFILM ARCHITECTURE MAINTENANCE PROTEIN MBAA"/>
    <property type="match status" value="1"/>
</dbReference>
<dbReference type="NCBIfam" id="TIGR00254">
    <property type="entry name" value="GGDEF"/>
    <property type="match status" value="1"/>
</dbReference>
<dbReference type="CDD" id="cd01949">
    <property type="entry name" value="GGDEF"/>
    <property type="match status" value="1"/>
</dbReference>
<dbReference type="EMBL" id="CP031093">
    <property type="protein sequence ID" value="QCF25936.1"/>
    <property type="molecule type" value="Genomic_DNA"/>
</dbReference>
<accession>A0A4P7XG60</accession>
<organism evidence="2 3">
    <name type="scientific">Hydrocarboniclastica marina</name>
    <dbReference type="NCBI Taxonomy" id="2259620"/>
    <lineage>
        <taxon>Bacteria</taxon>
        <taxon>Pseudomonadati</taxon>
        <taxon>Pseudomonadota</taxon>
        <taxon>Gammaproteobacteria</taxon>
        <taxon>Alteromonadales</taxon>
        <taxon>Alteromonadaceae</taxon>
        <taxon>Hydrocarboniclastica</taxon>
    </lineage>
</organism>
<dbReference type="RefSeq" id="WP_136550564.1">
    <property type="nucleotide sequence ID" value="NZ_CP031093.1"/>
</dbReference>
<dbReference type="OrthoDB" id="766410at2"/>
<name>A0A4P7XG60_9ALTE</name>
<dbReference type="AlphaFoldDB" id="A0A4P7XG60"/>
<dbReference type="PANTHER" id="PTHR44757">
    <property type="entry name" value="DIGUANYLATE CYCLASE DGCP"/>
    <property type="match status" value="1"/>
</dbReference>
<proteinExistence type="predicted"/>
<dbReference type="InterPro" id="IPR052155">
    <property type="entry name" value="Biofilm_reg_signaling"/>
</dbReference>
<keyword evidence="3" id="KW-1185">Reference proteome</keyword>
<dbReference type="InterPro" id="IPR000160">
    <property type="entry name" value="GGDEF_dom"/>
</dbReference>
<dbReference type="InterPro" id="IPR029787">
    <property type="entry name" value="Nucleotide_cyclase"/>
</dbReference>
<dbReference type="Pfam" id="PF00990">
    <property type="entry name" value="GGDEF"/>
    <property type="match status" value="1"/>
</dbReference>
<reference evidence="2 3" key="1">
    <citation type="submission" date="2018-07" db="EMBL/GenBank/DDBJ databases">
        <title>Marsedoiliclastica nanhaica gen. nov. sp. nov., a novel marine hydrocarbonoclastic bacterium isolated from an in-situ enriched hydrocarbon-degrading consortium in deep-sea sediment.</title>
        <authorList>
            <person name="Dong C."/>
            <person name="Ma T."/>
            <person name="Liu R."/>
            <person name="Shao Z."/>
        </authorList>
    </citation>
    <scope>NUCLEOTIDE SEQUENCE [LARGE SCALE GENOMIC DNA]</scope>
    <source>
        <strain evidence="3">soil36-7</strain>
    </source>
</reference>
<feature type="domain" description="GGDEF" evidence="1">
    <location>
        <begin position="36"/>
        <end position="97"/>
    </location>
</feature>
<protein>
    <submittedName>
        <fullName evidence="2">Diguanylate cyclase</fullName>
    </submittedName>
</protein>
<dbReference type="Proteomes" id="UP000298049">
    <property type="component" value="Chromosome"/>
</dbReference>
<evidence type="ECO:0000259" key="1">
    <source>
        <dbReference type="PROSITE" id="PS50887"/>
    </source>
</evidence>
<sequence length="97" mass="10911">MAADRAYHDPLTGLPNGTLFKNRLNLGITHARRNNQKLAVMFLDLNRFKTVNDTFSHWVVDQLLSSVRARLKACEATELLLRSLDMVRPSGFTPSGV</sequence>
<gene>
    <name evidence="2" type="ORF">soil367_08395</name>
</gene>
<dbReference type="SUPFAM" id="SSF55073">
    <property type="entry name" value="Nucleotide cyclase"/>
    <property type="match status" value="1"/>
</dbReference>
<evidence type="ECO:0000313" key="3">
    <source>
        <dbReference type="Proteomes" id="UP000298049"/>
    </source>
</evidence>
<dbReference type="PROSITE" id="PS50887">
    <property type="entry name" value="GGDEF"/>
    <property type="match status" value="1"/>
</dbReference>
<dbReference type="InterPro" id="IPR043128">
    <property type="entry name" value="Rev_trsase/Diguanyl_cyclase"/>
</dbReference>
<dbReference type="Gene3D" id="3.30.70.270">
    <property type="match status" value="1"/>
</dbReference>